<name>A0A1M7NJX9_9FIRM</name>
<dbReference type="InterPro" id="IPR035413">
    <property type="entry name" value="Terminase_L_C"/>
</dbReference>
<dbReference type="PANTHER" id="PTHR39184:SF1">
    <property type="entry name" value="PBSX PHAGE TERMINASE LARGE SUBUNIT"/>
    <property type="match status" value="1"/>
</dbReference>
<dbReference type="Pfam" id="PF06056">
    <property type="entry name" value="Terminase_5"/>
    <property type="match status" value="1"/>
</dbReference>
<evidence type="ECO:0000259" key="3">
    <source>
        <dbReference type="Pfam" id="PF17288"/>
    </source>
</evidence>
<feature type="domain" description="Phage terminase large subunit C-terminal" evidence="3">
    <location>
        <begin position="560"/>
        <end position="704"/>
    </location>
</feature>
<proteinExistence type="predicted"/>
<feature type="domain" description="Phage terminase large subunit N-terminal" evidence="1">
    <location>
        <begin position="323"/>
        <end position="526"/>
    </location>
</feature>
<dbReference type="Pfam" id="PF03592">
    <property type="entry name" value="Terminase_2"/>
    <property type="match status" value="1"/>
</dbReference>
<dbReference type="EMBL" id="FRCP01000030">
    <property type="protein sequence ID" value="SHN03752.1"/>
    <property type="molecule type" value="Genomic_DNA"/>
</dbReference>
<dbReference type="STRING" id="1120996.SAMN02746066_04538"/>
<reference evidence="4 5" key="1">
    <citation type="submission" date="2016-11" db="EMBL/GenBank/DDBJ databases">
        <authorList>
            <person name="Jaros S."/>
            <person name="Januszkiewicz K."/>
            <person name="Wedrychowicz H."/>
        </authorList>
    </citation>
    <scope>NUCLEOTIDE SEQUENCE [LARGE SCALE GENOMIC DNA]</scope>
    <source>
        <strain evidence="4 5">DSM 15930</strain>
    </source>
</reference>
<evidence type="ECO:0000313" key="4">
    <source>
        <dbReference type="EMBL" id="SHN03752.1"/>
    </source>
</evidence>
<organism evidence="4 5">
    <name type="scientific">Anaerosporobacter mobilis DSM 15930</name>
    <dbReference type="NCBI Taxonomy" id="1120996"/>
    <lineage>
        <taxon>Bacteria</taxon>
        <taxon>Bacillati</taxon>
        <taxon>Bacillota</taxon>
        <taxon>Clostridia</taxon>
        <taxon>Lachnospirales</taxon>
        <taxon>Lachnospiraceae</taxon>
        <taxon>Anaerosporobacter</taxon>
    </lineage>
</organism>
<accession>A0A1M7NJX9</accession>
<dbReference type="Gene3D" id="1.10.10.1400">
    <property type="entry name" value="Terminase, small subunit, N-terminal DNA-binding domain, HTH motif"/>
    <property type="match status" value="1"/>
</dbReference>
<dbReference type="PANTHER" id="PTHR39184">
    <property type="match status" value="1"/>
</dbReference>
<dbReference type="Gene3D" id="1.10.10.60">
    <property type="entry name" value="Homeodomain-like"/>
    <property type="match status" value="1"/>
</dbReference>
<dbReference type="InterPro" id="IPR005335">
    <property type="entry name" value="Terminase_ssu"/>
</dbReference>
<feature type="domain" description="Terminase ATPase subunit N-terminal" evidence="2">
    <location>
        <begin position="27"/>
        <end position="62"/>
    </location>
</feature>
<dbReference type="Proteomes" id="UP000184038">
    <property type="component" value="Unassembled WGS sequence"/>
</dbReference>
<dbReference type="Gene3D" id="3.30.420.280">
    <property type="match status" value="1"/>
</dbReference>
<evidence type="ECO:0000259" key="1">
    <source>
        <dbReference type="Pfam" id="PF04466"/>
    </source>
</evidence>
<dbReference type="OrthoDB" id="9768556at2"/>
<dbReference type="AlphaFoldDB" id="A0A1M7NJX9"/>
<protein>
    <submittedName>
        <fullName evidence="4">Phage terminase, large subunit, PBSX family</fullName>
    </submittedName>
</protein>
<dbReference type="Pfam" id="PF04466">
    <property type="entry name" value="Terminase_3"/>
    <property type="match status" value="1"/>
</dbReference>
<dbReference type="InterPro" id="IPR006437">
    <property type="entry name" value="Phage_terminase_lsu"/>
</dbReference>
<dbReference type="Gene3D" id="3.40.50.300">
    <property type="entry name" value="P-loop containing nucleotide triphosphate hydrolases"/>
    <property type="match status" value="1"/>
</dbReference>
<sequence>MGAFLLLKTTRKEVSRLARSPNEQAEKAHELYRQGMMLVEIASQLNKPVGTIRSWKNRYQWECNATQEKKRNVAKDKKNKAVKKEVFDDGTKETMRNDNLTHEQRLFCIYYSKIFNATQSYIKAYGCSYDSAKAHGFELLQNVAVKEEVQRLQELKRKQIVSSTDDLVDLHMRIAFADIGDYLSFKQEQQQVIGQFGPVEVKDEYGDKKPLMQDVNVIRLNDSRNVDTQLIQEVKQGRDGVSIKLADKQKSLDWLEKFFLMNPMDKHKIAYDNAKLELERKKAEPEDKEITGTKYNGIPATMIAPAFIKVVHDIEEKMYNEYVFSGGRASTKSCFISLQIIDLLMKDDNIHACILRQVADTLRTSVYQQMIWAISALGLLDEFHCTVSPLEITRKSTGQKIYFRGADDPNKIKSIKAPFGYIAVLWFEELDQFKGSNEDDAEKAVRKMEQSVIRGGDKAYIFKSFNPPKSASNWANKYIKVPNIKRLVIHSTYLDVPAHWLGKPFIEQAEHLREVNPIAYENEYMGVANGTGGNVFDNVNIRTISDEEIAVMDRMYFGVDWGWYPDPWAYNKMYYNAAQHKLYILDEDRRNKTKNKETARILKEEHGIQQNDKITCDSAEQKSISDYKEYDIFARGAIKGPGSVEYSMKWLASLAEIIIDNCRTPHTATEFLDYEYDRDKEGNIISGYPDKNNHQIDAVRYALEEIWRRRGQ</sequence>
<dbReference type="InterPro" id="IPR035412">
    <property type="entry name" value="Terminase_L_N"/>
</dbReference>
<gene>
    <name evidence="4" type="ORF">SAMN02746066_04538</name>
</gene>
<dbReference type="InterPro" id="IPR027417">
    <property type="entry name" value="P-loop_NTPase"/>
</dbReference>
<dbReference type="Pfam" id="PF17288">
    <property type="entry name" value="Terminase_3C"/>
    <property type="match status" value="1"/>
</dbReference>
<evidence type="ECO:0000313" key="5">
    <source>
        <dbReference type="Proteomes" id="UP000184038"/>
    </source>
</evidence>
<dbReference type="InterPro" id="IPR010332">
    <property type="entry name" value="ATPase_terminase-su_N"/>
</dbReference>
<keyword evidence="5" id="KW-1185">Reference proteome</keyword>
<dbReference type="InterPro" id="IPR038713">
    <property type="entry name" value="Terminase_Gp1_N_sf"/>
</dbReference>
<evidence type="ECO:0000259" key="2">
    <source>
        <dbReference type="Pfam" id="PF06056"/>
    </source>
</evidence>
<dbReference type="InterPro" id="IPR052380">
    <property type="entry name" value="Viral_DNA_packaging_terminase"/>
</dbReference>
<dbReference type="GO" id="GO:0051276">
    <property type="term" value="P:chromosome organization"/>
    <property type="evidence" value="ECO:0007669"/>
    <property type="project" value="InterPro"/>
</dbReference>
<dbReference type="NCBIfam" id="TIGR01547">
    <property type="entry name" value="phage_term_2"/>
    <property type="match status" value="1"/>
</dbReference>